<organism evidence="3 4">
    <name type="scientific">Faecalibacter macacae</name>
    <dbReference type="NCBI Taxonomy" id="1859289"/>
    <lineage>
        <taxon>Bacteria</taxon>
        <taxon>Pseudomonadati</taxon>
        <taxon>Bacteroidota</taxon>
        <taxon>Flavobacteriia</taxon>
        <taxon>Flavobacteriales</taxon>
        <taxon>Weeksellaceae</taxon>
        <taxon>Faecalibacter</taxon>
    </lineage>
</organism>
<feature type="transmembrane region" description="Helical" evidence="2">
    <location>
        <begin position="46"/>
        <end position="64"/>
    </location>
</feature>
<keyword evidence="2" id="KW-0472">Membrane</keyword>
<keyword evidence="2" id="KW-0812">Transmembrane</keyword>
<evidence type="ECO:0000313" key="3">
    <source>
        <dbReference type="EMBL" id="RLZ11675.1"/>
    </source>
</evidence>
<reference evidence="3 4" key="1">
    <citation type="submission" date="2018-10" db="EMBL/GenBank/DDBJ databases">
        <authorList>
            <person name="Chen X."/>
        </authorList>
    </citation>
    <scope>NUCLEOTIDE SEQUENCE [LARGE SCALE GENOMIC DNA]</scope>
    <source>
        <strain evidence="3 4">YIM 102668</strain>
    </source>
</reference>
<proteinExistence type="predicted"/>
<sequence>MKFKEYIQSEVNQKEVEPSHDAFDRIQARLNNQPEIVVEKSSTKKWYAIAATIVGLAVCTTLFFTQNKTQNTEIVSTEVETKNDAITSKESIEDQSKIEIENEVQLVEKSTSKEKEDIKVEPLKSENSEAQLEIAVQSTKEIEQEKPKVSNPIPTPSLANGFKQNQTQIATNLDTVKVNSKKKGNYVDPNMLLYSIENKESLKESNNQKSKVAVIDLNKK</sequence>
<feature type="region of interest" description="Disordered" evidence="1">
    <location>
        <begin position="140"/>
        <end position="159"/>
    </location>
</feature>
<dbReference type="AlphaFoldDB" id="A0A3L9MFV3"/>
<dbReference type="OrthoDB" id="1247025at2"/>
<feature type="region of interest" description="Disordered" evidence="1">
    <location>
        <begin position="201"/>
        <end position="220"/>
    </location>
</feature>
<accession>A0A3L9MFV3</accession>
<protein>
    <submittedName>
        <fullName evidence="3">Uncharacterized protein</fullName>
    </submittedName>
</protein>
<dbReference type="Proteomes" id="UP000275348">
    <property type="component" value="Unassembled WGS sequence"/>
</dbReference>
<comment type="caution">
    <text evidence="3">The sequence shown here is derived from an EMBL/GenBank/DDBJ whole genome shotgun (WGS) entry which is preliminary data.</text>
</comment>
<dbReference type="RefSeq" id="WP_121933981.1">
    <property type="nucleotide sequence ID" value="NZ_RDOJ01000004.1"/>
</dbReference>
<evidence type="ECO:0000256" key="2">
    <source>
        <dbReference type="SAM" id="Phobius"/>
    </source>
</evidence>
<evidence type="ECO:0000256" key="1">
    <source>
        <dbReference type="SAM" id="MobiDB-lite"/>
    </source>
</evidence>
<keyword evidence="2" id="KW-1133">Transmembrane helix</keyword>
<dbReference type="EMBL" id="RDOJ01000004">
    <property type="protein sequence ID" value="RLZ11675.1"/>
    <property type="molecule type" value="Genomic_DNA"/>
</dbReference>
<keyword evidence="4" id="KW-1185">Reference proteome</keyword>
<gene>
    <name evidence="3" type="ORF">EAH69_04435</name>
</gene>
<evidence type="ECO:0000313" key="4">
    <source>
        <dbReference type="Proteomes" id="UP000275348"/>
    </source>
</evidence>
<name>A0A3L9MFV3_9FLAO</name>